<dbReference type="EMBL" id="JAUTXU010000017">
    <property type="protein sequence ID" value="KAK3721486.1"/>
    <property type="molecule type" value="Genomic_DNA"/>
</dbReference>
<comment type="caution">
    <text evidence="1">The sequence shown here is derived from an EMBL/GenBank/DDBJ whole genome shotgun (WGS) entry which is preliminary data.</text>
</comment>
<gene>
    <name evidence="1" type="ORF">LTR37_003042</name>
</gene>
<evidence type="ECO:0000313" key="2">
    <source>
        <dbReference type="Proteomes" id="UP001281147"/>
    </source>
</evidence>
<keyword evidence="2" id="KW-1185">Reference proteome</keyword>
<reference evidence="1" key="1">
    <citation type="submission" date="2023-07" db="EMBL/GenBank/DDBJ databases">
        <title>Black Yeasts Isolated from many extreme environments.</title>
        <authorList>
            <person name="Coleine C."/>
            <person name="Stajich J.E."/>
            <person name="Selbmann L."/>
        </authorList>
    </citation>
    <scope>NUCLEOTIDE SEQUENCE</scope>
    <source>
        <strain evidence="1">CCFEE 5714</strain>
    </source>
</reference>
<dbReference type="Proteomes" id="UP001281147">
    <property type="component" value="Unassembled WGS sequence"/>
</dbReference>
<accession>A0ACC3NRE8</accession>
<organism evidence="1 2">
    <name type="scientific">Vermiconidia calcicola</name>
    <dbReference type="NCBI Taxonomy" id="1690605"/>
    <lineage>
        <taxon>Eukaryota</taxon>
        <taxon>Fungi</taxon>
        <taxon>Dikarya</taxon>
        <taxon>Ascomycota</taxon>
        <taxon>Pezizomycotina</taxon>
        <taxon>Dothideomycetes</taxon>
        <taxon>Dothideomycetidae</taxon>
        <taxon>Mycosphaerellales</taxon>
        <taxon>Extremaceae</taxon>
        <taxon>Vermiconidia</taxon>
    </lineage>
</organism>
<proteinExistence type="predicted"/>
<name>A0ACC3NRE8_9PEZI</name>
<protein>
    <submittedName>
        <fullName evidence="1">Uncharacterized protein</fullName>
    </submittedName>
</protein>
<evidence type="ECO:0000313" key="1">
    <source>
        <dbReference type="EMBL" id="KAK3721486.1"/>
    </source>
</evidence>
<sequence>MAKRAADAAFASENDDTAQPSPRKRAAGPRAPPKLPPALYKASVKSLAEPNSKLNDSIVRKIKNSLALGKDHKTPEAEAKHALNVASQWMAKLNVSQAHILSHKPSSARLQHVGKSVVSLLRTDGDRSKYHATPYRSSQEITFFGIAENTVAAAMAFEMVYNLIAEWARAHKGGGGKNSYYLGISDELLEDARKRKADEEHQAKEDEQKASAARAKRAPAYKAFEPEAMSRGGTKGPGEEAEDEDVGDFSGNPKPLSSGASSMRDLLGLVPLKSSGQAASPSLTDQKPTPARLLETRQDSCYPSGAESALVKWASHQQLVTFRATADKIADGYLQDNDLKLNKGRKRKDVIRDRDAYNQGVKDSKHIDVHRKKVGE</sequence>